<accession>A0A1V4KUD9</accession>
<keyword evidence="2" id="KW-1185">Reference proteome</keyword>
<proteinExistence type="predicted"/>
<evidence type="ECO:0000313" key="1">
    <source>
        <dbReference type="EMBL" id="OPJ88044.1"/>
    </source>
</evidence>
<evidence type="ECO:0000313" key="2">
    <source>
        <dbReference type="Proteomes" id="UP000190648"/>
    </source>
</evidence>
<reference evidence="1 2" key="1">
    <citation type="submission" date="2016-02" db="EMBL/GenBank/DDBJ databases">
        <title>Band-tailed pigeon sequencing and assembly.</title>
        <authorList>
            <person name="Soares A.E."/>
            <person name="Novak B.J."/>
            <person name="Rice E.S."/>
            <person name="O'Connell B."/>
            <person name="Chang D."/>
            <person name="Weber S."/>
            <person name="Shapiro B."/>
        </authorList>
    </citation>
    <scope>NUCLEOTIDE SEQUENCE [LARGE SCALE GENOMIC DNA]</scope>
    <source>
        <strain evidence="1">BTP2013</strain>
        <tissue evidence="1">Blood</tissue>
    </source>
</reference>
<dbReference type="AlphaFoldDB" id="A0A1V4KUD9"/>
<comment type="caution">
    <text evidence="1">The sequence shown here is derived from an EMBL/GenBank/DDBJ whole genome shotgun (WGS) entry which is preliminary data.</text>
</comment>
<organism evidence="1 2">
    <name type="scientific">Patagioenas fasciata monilis</name>
    <dbReference type="NCBI Taxonomy" id="372326"/>
    <lineage>
        <taxon>Eukaryota</taxon>
        <taxon>Metazoa</taxon>
        <taxon>Chordata</taxon>
        <taxon>Craniata</taxon>
        <taxon>Vertebrata</taxon>
        <taxon>Euteleostomi</taxon>
        <taxon>Archelosauria</taxon>
        <taxon>Archosauria</taxon>
        <taxon>Dinosauria</taxon>
        <taxon>Saurischia</taxon>
        <taxon>Theropoda</taxon>
        <taxon>Coelurosauria</taxon>
        <taxon>Aves</taxon>
        <taxon>Neognathae</taxon>
        <taxon>Neoaves</taxon>
        <taxon>Columbimorphae</taxon>
        <taxon>Columbiformes</taxon>
        <taxon>Columbidae</taxon>
        <taxon>Patagioenas</taxon>
    </lineage>
</organism>
<dbReference type="Proteomes" id="UP000190648">
    <property type="component" value="Unassembled WGS sequence"/>
</dbReference>
<sequence length="88" mass="10087">MGAPQATLARAKLRRARSSHIDDMLSFLHAKTTTEEWPDLRVWRKISEQKCLCCFGTSSTLVHSEVGSWHETLLFPEIMKKKVQSLET</sequence>
<name>A0A1V4KUD9_PATFA</name>
<dbReference type="EMBL" id="LSYS01001584">
    <property type="protein sequence ID" value="OPJ88044.1"/>
    <property type="molecule type" value="Genomic_DNA"/>
</dbReference>
<gene>
    <name evidence="1" type="ORF">AV530_008081</name>
</gene>
<protein>
    <submittedName>
        <fullName evidence="1">Uncharacterized protein</fullName>
    </submittedName>
</protein>